<organism evidence="4 5">
    <name type="scientific">Kordiimonas lacus</name>
    <dbReference type="NCBI Taxonomy" id="637679"/>
    <lineage>
        <taxon>Bacteria</taxon>
        <taxon>Pseudomonadati</taxon>
        <taxon>Pseudomonadota</taxon>
        <taxon>Alphaproteobacteria</taxon>
        <taxon>Kordiimonadales</taxon>
        <taxon>Kordiimonadaceae</taxon>
        <taxon>Kordiimonas</taxon>
    </lineage>
</organism>
<dbReference type="OrthoDB" id="9810174at2"/>
<dbReference type="Pfam" id="PF07484">
    <property type="entry name" value="Collar"/>
    <property type="match status" value="1"/>
</dbReference>
<feature type="compositionally biased region" description="Low complexity" evidence="1">
    <location>
        <begin position="140"/>
        <end position="162"/>
    </location>
</feature>
<dbReference type="InterPro" id="IPR011083">
    <property type="entry name" value="Phage_tail_collar_dom"/>
</dbReference>
<feature type="domain" description="Phage tail collar" evidence="3">
    <location>
        <begin position="38"/>
        <end position="94"/>
    </location>
</feature>
<keyword evidence="2" id="KW-0732">Signal</keyword>
<evidence type="ECO:0000256" key="2">
    <source>
        <dbReference type="SAM" id="SignalP"/>
    </source>
</evidence>
<dbReference type="RefSeq" id="WP_068301959.1">
    <property type="nucleotide sequence ID" value="NZ_FNAK01000003.1"/>
</dbReference>
<protein>
    <submittedName>
        <fullName evidence="4">Microcystin-dependent protein</fullName>
    </submittedName>
</protein>
<dbReference type="STRING" id="637679.GCA_001550055_01093"/>
<dbReference type="Proteomes" id="UP000183685">
    <property type="component" value="Unassembled WGS sequence"/>
</dbReference>
<evidence type="ECO:0000313" key="5">
    <source>
        <dbReference type="Proteomes" id="UP000183685"/>
    </source>
</evidence>
<feature type="signal peptide" evidence="2">
    <location>
        <begin position="1"/>
        <end position="22"/>
    </location>
</feature>
<dbReference type="AlphaFoldDB" id="A0A1G6XY28"/>
<evidence type="ECO:0000313" key="4">
    <source>
        <dbReference type="EMBL" id="SDD83108.1"/>
    </source>
</evidence>
<accession>A0A1G6XY28</accession>
<dbReference type="SUPFAM" id="SSF88874">
    <property type="entry name" value="Receptor-binding domain of short tail fibre protein gp12"/>
    <property type="match status" value="1"/>
</dbReference>
<evidence type="ECO:0000256" key="1">
    <source>
        <dbReference type="SAM" id="MobiDB-lite"/>
    </source>
</evidence>
<gene>
    <name evidence="4" type="ORF">SAMN04488071_1412</name>
</gene>
<feature type="chain" id="PRO_5010172230" evidence="2">
    <location>
        <begin position="23"/>
        <end position="212"/>
    </location>
</feature>
<evidence type="ECO:0000259" key="3">
    <source>
        <dbReference type="Pfam" id="PF07484"/>
    </source>
</evidence>
<dbReference type="InterPro" id="IPR037053">
    <property type="entry name" value="Phage_tail_collar_dom_sf"/>
</dbReference>
<reference evidence="4 5" key="1">
    <citation type="submission" date="2016-10" db="EMBL/GenBank/DDBJ databases">
        <authorList>
            <person name="de Groot N.N."/>
        </authorList>
    </citation>
    <scope>NUCLEOTIDE SEQUENCE [LARGE SCALE GENOMIC DNA]</scope>
    <source>
        <strain evidence="4 5">CGMCC 1.9109</strain>
    </source>
</reference>
<keyword evidence="5" id="KW-1185">Reference proteome</keyword>
<dbReference type="Gene3D" id="3.90.1340.10">
    <property type="entry name" value="Phage tail collar domain"/>
    <property type="match status" value="1"/>
</dbReference>
<sequence>MTLKPIHLAACAALGTAASLFASDDAQAGCNPAYAFIGDICATGANYCPAGTAMANGHLLPIADYQELYAVLGNIYGGDGSTTFALPDLRMRAPVGTGQYDVSVPHGMQNSASIGEKLGRLNTIQTERQLAHHTHEATASYPTGSEGPSSSSQPQAAATKSSDMTKEQTSPAEPPTITVMPTGHSNSMYLSGPRLAVTYCVITEGNFPNRNK</sequence>
<feature type="region of interest" description="Disordered" evidence="1">
    <location>
        <begin position="129"/>
        <end position="185"/>
    </location>
</feature>
<proteinExistence type="predicted"/>
<dbReference type="EMBL" id="FNAK01000003">
    <property type="protein sequence ID" value="SDD83108.1"/>
    <property type="molecule type" value="Genomic_DNA"/>
</dbReference>
<name>A0A1G6XY28_9PROT</name>